<dbReference type="KEGG" id="glz:GLAREA_03983"/>
<reference evidence="1 2" key="1">
    <citation type="journal article" date="2013" name="BMC Genomics">
        <title>Genomics-driven discovery of the pneumocandin biosynthetic gene cluster in the fungus Glarea lozoyensis.</title>
        <authorList>
            <person name="Chen L."/>
            <person name="Yue Q."/>
            <person name="Zhang X."/>
            <person name="Xiang M."/>
            <person name="Wang C."/>
            <person name="Li S."/>
            <person name="Che Y."/>
            <person name="Ortiz-Lopez F.J."/>
            <person name="Bills G.F."/>
            <person name="Liu X."/>
            <person name="An Z."/>
        </authorList>
    </citation>
    <scope>NUCLEOTIDE SEQUENCE [LARGE SCALE GENOMIC DNA]</scope>
    <source>
        <strain evidence="2">ATCC 20868 / MF5171</strain>
    </source>
</reference>
<dbReference type="AlphaFoldDB" id="S3DG77"/>
<organism evidence="1 2">
    <name type="scientific">Glarea lozoyensis (strain ATCC 20868 / MF5171)</name>
    <dbReference type="NCBI Taxonomy" id="1116229"/>
    <lineage>
        <taxon>Eukaryota</taxon>
        <taxon>Fungi</taxon>
        <taxon>Dikarya</taxon>
        <taxon>Ascomycota</taxon>
        <taxon>Pezizomycotina</taxon>
        <taxon>Leotiomycetes</taxon>
        <taxon>Helotiales</taxon>
        <taxon>Helotiaceae</taxon>
        <taxon>Glarea</taxon>
    </lineage>
</organism>
<protein>
    <submittedName>
        <fullName evidence="1">Uncharacterized protein</fullName>
    </submittedName>
</protein>
<accession>S3DG77</accession>
<evidence type="ECO:0000313" key="1">
    <source>
        <dbReference type="EMBL" id="EPE31016.1"/>
    </source>
</evidence>
<dbReference type="OrthoDB" id="10538671at2759"/>
<gene>
    <name evidence="1" type="ORF">GLAREA_03983</name>
</gene>
<dbReference type="EMBL" id="KE145363">
    <property type="protein sequence ID" value="EPE31016.1"/>
    <property type="molecule type" value="Genomic_DNA"/>
</dbReference>
<dbReference type="GeneID" id="19463038"/>
<evidence type="ECO:0000313" key="2">
    <source>
        <dbReference type="Proteomes" id="UP000016922"/>
    </source>
</evidence>
<dbReference type="RefSeq" id="XP_008082427.1">
    <property type="nucleotide sequence ID" value="XM_008084236.1"/>
</dbReference>
<dbReference type="HOGENOM" id="CLU_1475301_0_0_1"/>
<name>S3DG77_GLAL2</name>
<keyword evidence="2" id="KW-1185">Reference proteome</keyword>
<dbReference type="Proteomes" id="UP000016922">
    <property type="component" value="Unassembled WGS sequence"/>
</dbReference>
<proteinExistence type="predicted"/>
<sequence length="183" mass="22170">MAVFFRSNCFDFDQDPEKTIDFLSRLPMESFRYVRQIQFRFDETRVKHWIKLDYNNQWLKLVEYLKIHLNIPQSSIIVEAETYDLGSDLDRYNNYYRDSNPIYDVYCDITRSLRKLGGLGHIEFRLGWFAYLQPFMSRAVAGEGYEDVYPELEPFDGDRFDKIPHWFNMEDFTRDSKLKFNFP</sequence>